<organism evidence="1 2">
    <name type="scientific">Trifolium medium</name>
    <dbReference type="NCBI Taxonomy" id="97028"/>
    <lineage>
        <taxon>Eukaryota</taxon>
        <taxon>Viridiplantae</taxon>
        <taxon>Streptophyta</taxon>
        <taxon>Embryophyta</taxon>
        <taxon>Tracheophyta</taxon>
        <taxon>Spermatophyta</taxon>
        <taxon>Magnoliopsida</taxon>
        <taxon>eudicotyledons</taxon>
        <taxon>Gunneridae</taxon>
        <taxon>Pentapetalae</taxon>
        <taxon>rosids</taxon>
        <taxon>fabids</taxon>
        <taxon>Fabales</taxon>
        <taxon>Fabaceae</taxon>
        <taxon>Papilionoideae</taxon>
        <taxon>50 kb inversion clade</taxon>
        <taxon>NPAAA clade</taxon>
        <taxon>Hologalegina</taxon>
        <taxon>IRL clade</taxon>
        <taxon>Trifolieae</taxon>
        <taxon>Trifolium</taxon>
    </lineage>
</organism>
<comment type="caution">
    <text evidence="1">The sequence shown here is derived from an EMBL/GenBank/DDBJ whole genome shotgun (WGS) entry which is preliminary data.</text>
</comment>
<dbReference type="EMBL" id="LXQA010782252">
    <property type="protein sequence ID" value="MCI70750.1"/>
    <property type="molecule type" value="Genomic_DNA"/>
</dbReference>
<evidence type="ECO:0000313" key="2">
    <source>
        <dbReference type="Proteomes" id="UP000265520"/>
    </source>
</evidence>
<evidence type="ECO:0000313" key="1">
    <source>
        <dbReference type="EMBL" id="MCI70750.1"/>
    </source>
</evidence>
<feature type="non-terminal residue" evidence="1">
    <location>
        <position position="40"/>
    </location>
</feature>
<dbReference type="Proteomes" id="UP000265520">
    <property type="component" value="Unassembled WGS sequence"/>
</dbReference>
<proteinExistence type="predicted"/>
<keyword evidence="2" id="KW-1185">Reference proteome</keyword>
<reference evidence="1 2" key="1">
    <citation type="journal article" date="2018" name="Front. Plant Sci.">
        <title>Red Clover (Trifolium pratense) and Zigzag Clover (T. medium) - A Picture of Genomic Similarities and Differences.</title>
        <authorList>
            <person name="Dluhosova J."/>
            <person name="Istvanek J."/>
            <person name="Nedelnik J."/>
            <person name="Repkova J."/>
        </authorList>
    </citation>
    <scope>NUCLEOTIDE SEQUENCE [LARGE SCALE GENOMIC DNA]</scope>
    <source>
        <strain evidence="2">cv. 10/8</strain>
        <tissue evidence="1">Leaf</tissue>
    </source>
</reference>
<name>A0A392UE90_9FABA</name>
<accession>A0A392UE90</accession>
<sequence>MRGEVDVAVTVTDANRSDAFEISKNRVQLFLGYVGVKIAD</sequence>
<dbReference type="AlphaFoldDB" id="A0A392UE90"/>
<protein>
    <submittedName>
        <fullName evidence="1">Uncharacterized protein</fullName>
    </submittedName>
</protein>